<feature type="domain" description="DUF4097" evidence="1">
    <location>
        <begin position="42"/>
        <end position="222"/>
    </location>
</feature>
<organism evidence="2 3">
    <name type="scientific">Viridibacillus soli</name>
    <dbReference type="NCBI Taxonomy" id="2798301"/>
    <lineage>
        <taxon>Bacteria</taxon>
        <taxon>Bacillati</taxon>
        <taxon>Bacillota</taxon>
        <taxon>Bacilli</taxon>
        <taxon>Bacillales</taxon>
        <taxon>Caryophanaceae</taxon>
        <taxon>Viridibacillus</taxon>
    </lineage>
</organism>
<evidence type="ECO:0000313" key="3">
    <source>
        <dbReference type="Proteomes" id="UP000618943"/>
    </source>
</evidence>
<dbReference type="Pfam" id="PF13349">
    <property type="entry name" value="DUF4097"/>
    <property type="match status" value="1"/>
</dbReference>
<gene>
    <name evidence="2" type="ORF">JFL43_16660</name>
</gene>
<accession>A0ABS1HAK1</accession>
<dbReference type="EMBL" id="JAEOAH010000031">
    <property type="protein sequence ID" value="MBK3496460.1"/>
    <property type="molecule type" value="Genomic_DNA"/>
</dbReference>
<name>A0ABS1HAK1_9BACL</name>
<protein>
    <submittedName>
        <fullName evidence="2">DUF4097 family beta strand repeat protein</fullName>
    </submittedName>
</protein>
<comment type="caution">
    <text evidence="2">The sequence shown here is derived from an EMBL/GenBank/DDBJ whole genome shotgun (WGS) entry which is preliminary data.</text>
</comment>
<evidence type="ECO:0000259" key="1">
    <source>
        <dbReference type="Pfam" id="PF13349"/>
    </source>
</evidence>
<keyword evidence="3" id="KW-1185">Reference proteome</keyword>
<proteinExistence type="predicted"/>
<dbReference type="InterPro" id="IPR025164">
    <property type="entry name" value="Toastrack_DUF4097"/>
</dbReference>
<evidence type="ECO:0000313" key="2">
    <source>
        <dbReference type="EMBL" id="MBK3496460.1"/>
    </source>
</evidence>
<dbReference type="Proteomes" id="UP000618943">
    <property type="component" value="Unassembled WGS sequence"/>
</dbReference>
<reference evidence="2 3" key="1">
    <citation type="submission" date="2020-12" db="EMBL/GenBank/DDBJ databases">
        <title>YIM B01967 draft genome.</title>
        <authorList>
            <person name="Yan X."/>
        </authorList>
    </citation>
    <scope>NUCLEOTIDE SEQUENCE [LARGE SCALE GENOMIC DNA]</scope>
    <source>
        <strain evidence="2 3">YIM B01967</strain>
    </source>
</reference>
<sequence length="260" mass="28772">MQKKLLVIVCLLIVGVVGIIYAKDFFFGTNDTKKTIEDLSFTQIEVDTTNASIEIRPSKDSVATVEVLNHKKSKRKYTFNADVKGDSLSVQLKEKSSGFINFRSYPYKLVISVPEKDYKTIQVKSDIGKIFVEDLKTDNLQLETDAGEINVKDVDAIAVDVKTDVGKINLDHVKGKIEGTSDVGIISLVTTHLDRPIDLKTEVGKIMIQTEKEPANATIEVETSISSIDIFGANDKKTVFGKGENLIRLQTEFGKIVVTN</sequence>
<dbReference type="RefSeq" id="WP_200749921.1">
    <property type="nucleotide sequence ID" value="NZ_JAEOAH010000031.1"/>
</dbReference>